<dbReference type="EMBL" id="JALNMJ010000005">
    <property type="protein sequence ID" value="MCK7612518.1"/>
    <property type="molecule type" value="Genomic_DNA"/>
</dbReference>
<dbReference type="Proteomes" id="UP001431221">
    <property type="component" value="Unassembled WGS sequence"/>
</dbReference>
<evidence type="ECO:0000313" key="2">
    <source>
        <dbReference type="Proteomes" id="UP001431221"/>
    </source>
</evidence>
<protein>
    <submittedName>
        <fullName evidence="1">Sulfotransferase family protein</fullName>
    </submittedName>
</protein>
<organism evidence="1 2">
    <name type="scientific">Roseibium sediminicola</name>
    <dbReference type="NCBI Taxonomy" id="2933272"/>
    <lineage>
        <taxon>Bacteria</taxon>
        <taxon>Pseudomonadati</taxon>
        <taxon>Pseudomonadota</taxon>
        <taxon>Alphaproteobacteria</taxon>
        <taxon>Hyphomicrobiales</taxon>
        <taxon>Stappiaceae</taxon>
        <taxon>Roseibium</taxon>
    </lineage>
</organism>
<reference evidence="1" key="1">
    <citation type="submission" date="2022-04" db="EMBL/GenBank/DDBJ databases">
        <title>Roseibium sp. CAU 1639 isolated from mud.</title>
        <authorList>
            <person name="Kim W."/>
        </authorList>
    </citation>
    <scope>NUCLEOTIDE SEQUENCE</scope>
    <source>
        <strain evidence="1">CAU 1639</strain>
    </source>
</reference>
<dbReference type="Pfam" id="PF03567">
    <property type="entry name" value="Sulfotransfer_2"/>
    <property type="match status" value="1"/>
</dbReference>
<name>A0ABT0GSV8_9HYPH</name>
<evidence type="ECO:0000313" key="1">
    <source>
        <dbReference type="EMBL" id="MCK7612518.1"/>
    </source>
</evidence>
<accession>A0ABT0GSV8</accession>
<keyword evidence="2" id="KW-1185">Reference proteome</keyword>
<comment type="caution">
    <text evidence="1">The sequence shown here is derived from an EMBL/GenBank/DDBJ whole genome shotgun (WGS) entry which is preliminary data.</text>
</comment>
<proteinExistence type="predicted"/>
<sequence length="194" mass="22410">MNWLRAETGMEELLERKTAPTFPNVGAVTFGHYNYVTLVELGYVSQSNNRNSYKFTVVRNPYTPAISLYNYMIDTDKIGDMSFEKFLDEVLMNRPPIGPYNSWGLSQTNPQIDWLISPKGGLIADQVFRFEALDTVEAELSAGLGFTARSHLPKLNTSKQSPQFQQKILDSRENIEKINEIYKRDFLWFDYEML</sequence>
<dbReference type="InterPro" id="IPR005331">
    <property type="entry name" value="Sulfotransferase"/>
</dbReference>
<gene>
    <name evidence="1" type="ORF">M0H32_10130</name>
</gene>